<dbReference type="Pfam" id="PF14252">
    <property type="entry name" value="DUF4347"/>
    <property type="match status" value="1"/>
</dbReference>
<dbReference type="Proteomes" id="UP000604898">
    <property type="component" value="Unassembled WGS sequence"/>
</dbReference>
<keyword evidence="1" id="KW-1133">Transmembrane helix</keyword>
<dbReference type="InterPro" id="IPR025592">
    <property type="entry name" value="DUF4347"/>
</dbReference>
<dbReference type="EMBL" id="JAESVD010000003">
    <property type="protein sequence ID" value="MBL4912714.1"/>
    <property type="molecule type" value="Genomic_DNA"/>
</dbReference>
<feature type="transmembrane region" description="Helical" evidence="1">
    <location>
        <begin position="50"/>
        <end position="71"/>
    </location>
</feature>
<evidence type="ECO:0000313" key="3">
    <source>
        <dbReference type="EMBL" id="MBL4912714.1"/>
    </source>
</evidence>
<proteinExistence type="predicted"/>
<keyword evidence="1" id="KW-0472">Membrane</keyword>
<evidence type="ECO:0000313" key="4">
    <source>
        <dbReference type="Proteomes" id="UP000604898"/>
    </source>
</evidence>
<accession>A0ABS1SWE3</accession>
<feature type="domain" description="DUF4347" evidence="2">
    <location>
        <begin position="92"/>
        <end position="212"/>
    </location>
</feature>
<keyword evidence="1" id="KW-0812">Transmembrane</keyword>
<gene>
    <name evidence="3" type="ORF">JMA39_06110</name>
</gene>
<reference evidence="3 4" key="1">
    <citation type="submission" date="2021-01" db="EMBL/GenBank/DDBJ databases">
        <title>Genome sequence of Shewanella schlegeliana JCM 11561.</title>
        <authorList>
            <person name="Zhang H."/>
            <person name="Li C."/>
        </authorList>
    </citation>
    <scope>NUCLEOTIDE SEQUENCE [LARGE SCALE GENOMIC DNA]</scope>
    <source>
        <strain evidence="3 4">JCM 11561</strain>
    </source>
</reference>
<dbReference type="RefSeq" id="WP_202720950.1">
    <property type="nucleotide sequence ID" value="NZ_BPEX01000012.1"/>
</dbReference>
<name>A0ABS1SWE3_9GAMM</name>
<evidence type="ECO:0000256" key="1">
    <source>
        <dbReference type="SAM" id="Phobius"/>
    </source>
</evidence>
<protein>
    <submittedName>
        <fullName evidence="3">DUF4347 domain-containing protein</fullName>
    </submittedName>
</protein>
<sequence>MNVLKHVSRYSTFNDSLTAMKIFKGTPFSQWFLTRGSSNRKPKYRRTHEFPFYWLLLLCVLLLINSVIAAAKESAPTKLNGAFAFAEQSISLIIVDRRLEQVERILSGVRGELHLLILEEDIEPFEQINQALYDEPLYSNVTIVAKASSSAIYLGGRWIDKNYLLEHQSSLNLFGEQFSDDSELTLYTTNLITTHYGQEFIGVLASLTQLNVDIVHIKGAQEEPLWVNRTQFSF</sequence>
<evidence type="ECO:0000259" key="2">
    <source>
        <dbReference type="Pfam" id="PF14252"/>
    </source>
</evidence>
<keyword evidence="4" id="KW-1185">Reference proteome</keyword>
<comment type="caution">
    <text evidence="3">The sequence shown here is derived from an EMBL/GenBank/DDBJ whole genome shotgun (WGS) entry which is preliminary data.</text>
</comment>
<organism evidence="3 4">
    <name type="scientific">Shewanella schlegeliana</name>
    <dbReference type="NCBI Taxonomy" id="190308"/>
    <lineage>
        <taxon>Bacteria</taxon>
        <taxon>Pseudomonadati</taxon>
        <taxon>Pseudomonadota</taxon>
        <taxon>Gammaproteobacteria</taxon>
        <taxon>Alteromonadales</taxon>
        <taxon>Shewanellaceae</taxon>
        <taxon>Shewanella</taxon>
    </lineage>
</organism>